<dbReference type="Pfam" id="PF01041">
    <property type="entry name" value="DegT_DnrJ_EryC1"/>
    <property type="match status" value="1"/>
</dbReference>
<dbReference type="PANTHER" id="PTHR30244">
    <property type="entry name" value="TRANSAMINASE"/>
    <property type="match status" value="1"/>
</dbReference>
<dbReference type="PANTHER" id="PTHR30244:SF34">
    <property type="entry name" value="DTDP-4-AMINO-4,6-DIDEOXYGALACTOSE TRANSAMINASE"/>
    <property type="match status" value="1"/>
</dbReference>
<accession>A0ABN8FYF8</accession>
<keyword evidence="3" id="KW-1185">Reference proteome</keyword>
<dbReference type="InterPro" id="IPR015422">
    <property type="entry name" value="PyrdxlP-dep_Trfase_small"/>
</dbReference>
<keyword evidence="2" id="KW-0032">Aminotransferase</keyword>
<dbReference type="InterPro" id="IPR015421">
    <property type="entry name" value="PyrdxlP-dep_Trfase_major"/>
</dbReference>
<dbReference type="RefSeq" id="WP_236284415.1">
    <property type="nucleotide sequence ID" value="NZ_CAKMMW010000002.1"/>
</dbReference>
<proteinExistence type="inferred from homology"/>
<evidence type="ECO:0000256" key="1">
    <source>
        <dbReference type="RuleBase" id="RU004508"/>
    </source>
</evidence>
<keyword evidence="1" id="KW-0663">Pyridoxal phosphate</keyword>
<comment type="caution">
    <text evidence="2">The sequence shown here is derived from an EMBL/GenBank/DDBJ whole genome shotgun (WGS) entry which is preliminary data.</text>
</comment>
<protein>
    <submittedName>
        <fullName evidence="2">L-glutamine:2-deoxy-scyllo-inosose aminotransferase</fullName>
        <ecNumber evidence="2">2.6.1.100</ecNumber>
    </submittedName>
</protein>
<dbReference type="Proteomes" id="UP000838821">
    <property type="component" value="Unassembled WGS sequence"/>
</dbReference>
<dbReference type="InterPro" id="IPR015424">
    <property type="entry name" value="PyrdxlP-dep_Trfase"/>
</dbReference>
<dbReference type="GO" id="GO:0008483">
    <property type="term" value="F:transaminase activity"/>
    <property type="evidence" value="ECO:0007669"/>
    <property type="project" value="UniProtKB-KW"/>
</dbReference>
<name>A0ABN8FYF8_9BACL</name>
<reference evidence="2" key="1">
    <citation type="submission" date="2022-01" db="EMBL/GenBank/DDBJ databases">
        <authorList>
            <person name="Criscuolo A."/>
        </authorList>
    </citation>
    <scope>NUCLEOTIDE SEQUENCE</scope>
    <source>
        <strain evidence="2">CIP111891</strain>
    </source>
</reference>
<keyword evidence="2" id="KW-0808">Transferase</keyword>
<dbReference type="EMBL" id="CAKMMW010000002">
    <property type="protein sequence ID" value="CAH1194939.1"/>
    <property type="molecule type" value="Genomic_DNA"/>
</dbReference>
<dbReference type="PIRSF" id="PIRSF000390">
    <property type="entry name" value="PLP_StrS"/>
    <property type="match status" value="1"/>
</dbReference>
<evidence type="ECO:0000313" key="3">
    <source>
        <dbReference type="Proteomes" id="UP000838821"/>
    </source>
</evidence>
<gene>
    <name evidence="2" type="primary">btrR</name>
    <name evidence="2" type="ORF">PAECIP111891_00566</name>
</gene>
<dbReference type="InterPro" id="IPR000653">
    <property type="entry name" value="DegT/StrS_aminotransferase"/>
</dbReference>
<dbReference type="EC" id="2.6.1.100" evidence="2"/>
<sequence>MEKLTLAVEGGVPVRKEGFPAWPIFGQLEEQLILDVIRSGKWGGTGTVHSPEYTAKLPEMERRFADLHDAAHAISVVNGTVAITVALQAAGVKPGDEVIVPPYTFIATAAAALAFGAIPVFVDIEEDTLLLDPDQVASAITSRTKAIIPVHLAGAPANMTRINEVAAVHKLRVIEDAAQAVGASWEGRRVGAIGDFGTFSLQSSKNLNSGEGGIILTNNPELAEIAWSLCNVGRSRSGAWYQHDRIGQNYRMTELQAAIALAQMSRLEEQMLLRESNTKLLTELLGQMDGITVVKSDPRVTRHANHLYMFKLDTAVTELIDKTDFIRKVNAEGIPISFGYVPLNRNEAIVNATRALTGEDRSYNCPVSERLSDKEVVWLSQNVLLADEQAMHDIAAAIRKVIESY</sequence>
<evidence type="ECO:0000313" key="2">
    <source>
        <dbReference type="EMBL" id="CAH1194939.1"/>
    </source>
</evidence>
<dbReference type="Gene3D" id="3.90.1150.10">
    <property type="entry name" value="Aspartate Aminotransferase, domain 1"/>
    <property type="match status" value="1"/>
</dbReference>
<dbReference type="CDD" id="cd00616">
    <property type="entry name" value="AHBA_syn"/>
    <property type="match status" value="1"/>
</dbReference>
<comment type="similarity">
    <text evidence="1">Belongs to the DegT/DnrJ/EryC1 family.</text>
</comment>
<organism evidence="2 3">
    <name type="scientific">Paenibacillus allorhizoplanae</name>
    <dbReference type="NCBI Taxonomy" id="2905648"/>
    <lineage>
        <taxon>Bacteria</taxon>
        <taxon>Bacillati</taxon>
        <taxon>Bacillota</taxon>
        <taxon>Bacilli</taxon>
        <taxon>Bacillales</taxon>
        <taxon>Paenibacillaceae</taxon>
        <taxon>Paenibacillus</taxon>
    </lineage>
</organism>
<dbReference type="SUPFAM" id="SSF53383">
    <property type="entry name" value="PLP-dependent transferases"/>
    <property type="match status" value="1"/>
</dbReference>
<dbReference type="Gene3D" id="3.40.640.10">
    <property type="entry name" value="Type I PLP-dependent aspartate aminotransferase-like (Major domain)"/>
    <property type="match status" value="1"/>
</dbReference>